<dbReference type="GO" id="GO:0046872">
    <property type="term" value="F:metal ion binding"/>
    <property type="evidence" value="ECO:0007669"/>
    <property type="project" value="UniProtKB-KW"/>
</dbReference>
<dbReference type="AlphaFoldDB" id="A0A3B1C3W6"/>
<evidence type="ECO:0000256" key="3">
    <source>
        <dbReference type="ARBA" id="ARBA00022801"/>
    </source>
</evidence>
<reference evidence="4" key="1">
    <citation type="submission" date="2018-06" db="EMBL/GenBank/DDBJ databases">
        <authorList>
            <person name="Zhirakovskaya E."/>
        </authorList>
    </citation>
    <scope>NUCLEOTIDE SEQUENCE</scope>
</reference>
<protein>
    <submittedName>
        <fullName evidence="4">Agmatinase</fullName>
        <ecNumber evidence="4">3.5.3.11</ecNumber>
    </submittedName>
</protein>
<evidence type="ECO:0000256" key="2">
    <source>
        <dbReference type="ARBA" id="ARBA00022723"/>
    </source>
</evidence>
<dbReference type="Pfam" id="PF00491">
    <property type="entry name" value="Arginase"/>
    <property type="match status" value="1"/>
</dbReference>
<dbReference type="Gene3D" id="3.40.800.10">
    <property type="entry name" value="Ureohydrolase domain"/>
    <property type="match status" value="1"/>
</dbReference>
<gene>
    <name evidence="4" type="ORF">MNBD_NITROSPINAE04-220</name>
</gene>
<evidence type="ECO:0000256" key="1">
    <source>
        <dbReference type="ARBA" id="ARBA00009227"/>
    </source>
</evidence>
<dbReference type="InterPro" id="IPR006035">
    <property type="entry name" value="Ureohydrolase"/>
</dbReference>
<dbReference type="SUPFAM" id="SSF52768">
    <property type="entry name" value="Arginase/deacetylase"/>
    <property type="match status" value="1"/>
</dbReference>
<dbReference type="GO" id="GO:0033389">
    <property type="term" value="P:putrescine biosynthetic process from arginine, via agmatine"/>
    <property type="evidence" value="ECO:0007669"/>
    <property type="project" value="TreeGrafter"/>
</dbReference>
<comment type="similarity">
    <text evidence="1">Belongs to the arginase family. Agmatinase subfamily.</text>
</comment>
<evidence type="ECO:0000313" key="4">
    <source>
        <dbReference type="EMBL" id="VAX18714.1"/>
    </source>
</evidence>
<keyword evidence="2" id="KW-0479">Metal-binding</keyword>
<dbReference type="NCBIfam" id="TIGR01230">
    <property type="entry name" value="agmatinase"/>
    <property type="match status" value="1"/>
</dbReference>
<dbReference type="PANTHER" id="PTHR11358">
    <property type="entry name" value="ARGINASE/AGMATINASE"/>
    <property type="match status" value="1"/>
</dbReference>
<dbReference type="EC" id="3.5.3.11" evidence="4"/>
<dbReference type="EMBL" id="UOGA01000134">
    <property type="protein sequence ID" value="VAX18714.1"/>
    <property type="molecule type" value="Genomic_DNA"/>
</dbReference>
<dbReference type="InterPro" id="IPR020855">
    <property type="entry name" value="Ureohydrolase_Mn_BS"/>
</dbReference>
<accession>A0A3B1C3W6</accession>
<dbReference type="InterPro" id="IPR023696">
    <property type="entry name" value="Ureohydrolase_dom_sf"/>
</dbReference>
<dbReference type="InterPro" id="IPR005925">
    <property type="entry name" value="Agmatinase-rel"/>
</dbReference>
<name>A0A3B1C3W6_9ZZZZ</name>
<dbReference type="CDD" id="cd11593">
    <property type="entry name" value="Agmatinase-like_2"/>
    <property type="match status" value="1"/>
</dbReference>
<keyword evidence="3 4" id="KW-0378">Hydrolase</keyword>
<dbReference type="PROSITE" id="PS51409">
    <property type="entry name" value="ARGINASE_2"/>
    <property type="match status" value="1"/>
</dbReference>
<sequence>MAPIFTDNFKGGGFGGLAGHSPDFDGSRAAILPVPYDGAVSYKSGAREGPGAIIEASLHVELYDTQWNVDCERLRLTLLNEVEPDVSGPEKTIAKVETVYEAAFDKTGFVLMLGGDHSLTTAPVRSLARRFGETLTIVQIDAHTDLRDKYQGSPFSHACVMRRAIELAPIVQIGVRSISKVESDFIANSGHPVYPAWDVAGKTGWIGPMVDSLTENVYITFDLDGFDPSVVPGVGTPEPGGLSWDDAMNIIHAIGLRRKIVGADVMELRPVPGSVQSEFASAKLCFKLLSAAMLL</sequence>
<dbReference type="PANTHER" id="PTHR11358:SF26">
    <property type="entry name" value="GUANIDINO ACID HYDROLASE, MITOCHONDRIAL"/>
    <property type="match status" value="1"/>
</dbReference>
<dbReference type="PIRSF" id="PIRSF036979">
    <property type="entry name" value="Arginase"/>
    <property type="match status" value="1"/>
</dbReference>
<proteinExistence type="inferred from homology"/>
<dbReference type="PROSITE" id="PS01053">
    <property type="entry name" value="ARGINASE_1"/>
    <property type="match status" value="1"/>
</dbReference>
<dbReference type="GO" id="GO:0008783">
    <property type="term" value="F:agmatinase activity"/>
    <property type="evidence" value="ECO:0007669"/>
    <property type="project" value="UniProtKB-EC"/>
</dbReference>
<organism evidence="4">
    <name type="scientific">hydrothermal vent metagenome</name>
    <dbReference type="NCBI Taxonomy" id="652676"/>
    <lineage>
        <taxon>unclassified sequences</taxon>
        <taxon>metagenomes</taxon>
        <taxon>ecological metagenomes</taxon>
    </lineage>
</organism>